<dbReference type="WBParaSite" id="TASK_0000427101-mRNA-1">
    <property type="protein sequence ID" value="TASK_0000427101-mRNA-1"/>
    <property type="gene ID" value="TASK_0000427101"/>
</dbReference>
<dbReference type="PANTHER" id="PTHR11893:SF36">
    <property type="entry name" value="INNEXIN-5"/>
    <property type="match status" value="1"/>
</dbReference>
<protein>
    <recommendedName>
        <fullName evidence="9">Innexin</fullName>
    </recommendedName>
</protein>
<feature type="transmembrane region" description="Helical" evidence="9">
    <location>
        <begin position="290"/>
        <end position="314"/>
    </location>
</feature>
<dbReference type="Proteomes" id="UP000282613">
    <property type="component" value="Unassembled WGS sequence"/>
</dbReference>
<keyword evidence="3" id="KW-1003">Cell membrane</keyword>
<comment type="subcellular location">
    <subcellularLocation>
        <location evidence="1 9">Cell membrane</location>
        <topology evidence="1 9">Multi-pass membrane protein</topology>
    </subcellularLocation>
</comment>
<dbReference type="PRINTS" id="PR01262">
    <property type="entry name" value="INNEXIN"/>
</dbReference>
<dbReference type="OrthoDB" id="5867527at2759"/>
<keyword evidence="2 9" id="KW-0813">Transport</keyword>
<comment type="function">
    <text evidence="9">Structural component of the gap junctions.</text>
</comment>
<accession>A0A0R3W318</accession>
<evidence type="ECO:0000256" key="7">
    <source>
        <dbReference type="ARBA" id="ARBA00023136"/>
    </source>
</evidence>
<dbReference type="GO" id="GO:0005243">
    <property type="term" value="F:gap junction channel activity"/>
    <property type="evidence" value="ECO:0007669"/>
    <property type="project" value="TreeGrafter"/>
</dbReference>
<dbReference type="EMBL" id="UYRS01018338">
    <property type="protein sequence ID" value="VDK33161.1"/>
    <property type="molecule type" value="Genomic_DNA"/>
</dbReference>
<reference evidence="12" key="1">
    <citation type="submission" date="2017-02" db="UniProtKB">
        <authorList>
            <consortium name="WormBaseParasite"/>
        </authorList>
    </citation>
    <scope>IDENTIFICATION</scope>
</reference>
<sequence>MTKLVDDALRICEKVNTHLGDLEDFADRFNYFGCGLVLLVCVFVVSTRQYFFSPISCFIATEVGGTNLLSYVENYCWVQGTVPITYTGRMPTNETEWLQLEEKKILYYQWVPFVLGLQCILFCLPRLIWKMLYLHSGTNGNILSQVVLRSVEVLHTPPSERQAAINEIADIAEYYFAKRFPRKISTGLGRFEYPRGINIIVAYLVVKVLYLINAIGQLVMMQRFLGFSAITDLAYGFSVLRDIVNGHDWQVTQIFPRVGFCYVELKFLGVRTNAVTAQCALPLNMLNEKIYLFLWWWIMAAACITTFYLCLWIFRFSTRNREANYVFKYVQLSTDTFTNYEDKEVENFAHHYLSHGGIFLVRMVRLNAGEQVAAAVVKAFWERYRLTNMDPLRRSFPLSNVPTAPASNIVPRDLYPQFKSFSKATPSEKEGADVDTIHTPAYV</sequence>
<keyword evidence="8 9" id="KW-0407">Ion channel</keyword>
<keyword evidence="7 9" id="KW-0472">Membrane</keyword>
<dbReference type="GO" id="GO:0034220">
    <property type="term" value="P:monoatomic ion transmembrane transport"/>
    <property type="evidence" value="ECO:0007669"/>
    <property type="project" value="UniProtKB-KW"/>
</dbReference>
<evidence type="ECO:0000256" key="8">
    <source>
        <dbReference type="ARBA" id="ARBA00023303"/>
    </source>
</evidence>
<evidence type="ECO:0000313" key="11">
    <source>
        <dbReference type="Proteomes" id="UP000282613"/>
    </source>
</evidence>
<dbReference type="InterPro" id="IPR000990">
    <property type="entry name" value="Innexin"/>
</dbReference>
<keyword evidence="5 9" id="KW-1133">Transmembrane helix</keyword>
<feature type="transmembrane region" description="Helical" evidence="9">
    <location>
        <begin position="193"/>
        <end position="212"/>
    </location>
</feature>
<proteinExistence type="inferred from homology"/>
<keyword evidence="4 9" id="KW-0812">Transmembrane</keyword>
<gene>
    <name evidence="9" type="primary">inx</name>
    <name evidence="10" type="ORF">TASK_LOCUS4272</name>
</gene>
<evidence type="ECO:0000256" key="4">
    <source>
        <dbReference type="ARBA" id="ARBA00022692"/>
    </source>
</evidence>
<organism evidence="12">
    <name type="scientific">Taenia asiatica</name>
    <name type="common">Asian tapeworm</name>
    <dbReference type="NCBI Taxonomy" id="60517"/>
    <lineage>
        <taxon>Eukaryota</taxon>
        <taxon>Metazoa</taxon>
        <taxon>Spiralia</taxon>
        <taxon>Lophotrochozoa</taxon>
        <taxon>Platyhelminthes</taxon>
        <taxon>Cestoda</taxon>
        <taxon>Eucestoda</taxon>
        <taxon>Cyclophyllidea</taxon>
        <taxon>Taeniidae</taxon>
        <taxon>Taenia</taxon>
    </lineage>
</organism>
<reference evidence="10 11" key="2">
    <citation type="submission" date="2018-11" db="EMBL/GenBank/DDBJ databases">
        <authorList>
            <consortium name="Pathogen Informatics"/>
        </authorList>
    </citation>
    <scope>NUCLEOTIDE SEQUENCE [LARGE SCALE GENOMIC DNA]</scope>
</reference>
<evidence type="ECO:0000256" key="6">
    <source>
        <dbReference type="ARBA" id="ARBA00023065"/>
    </source>
</evidence>
<evidence type="ECO:0000256" key="2">
    <source>
        <dbReference type="ARBA" id="ARBA00022448"/>
    </source>
</evidence>
<dbReference type="AlphaFoldDB" id="A0A0R3W318"/>
<dbReference type="PANTHER" id="PTHR11893">
    <property type="entry name" value="INNEXIN"/>
    <property type="match status" value="1"/>
</dbReference>
<evidence type="ECO:0000256" key="9">
    <source>
        <dbReference type="RuleBase" id="RU010713"/>
    </source>
</evidence>
<evidence type="ECO:0000313" key="10">
    <source>
        <dbReference type="EMBL" id="VDK33161.1"/>
    </source>
</evidence>
<feature type="transmembrane region" description="Helical" evidence="9">
    <location>
        <begin position="107"/>
        <end position="129"/>
    </location>
</feature>
<evidence type="ECO:0000256" key="5">
    <source>
        <dbReference type="ARBA" id="ARBA00022989"/>
    </source>
</evidence>
<comment type="similarity">
    <text evidence="9">Belongs to the pannexin family.</text>
</comment>
<dbReference type="GO" id="GO:0005886">
    <property type="term" value="C:plasma membrane"/>
    <property type="evidence" value="ECO:0007669"/>
    <property type="project" value="UniProtKB-SubCell"/>
</dbReference>
<evidence type="ECO:0000313" key="12">
    <source>
        <dbReference type="WBParaSite" id="TASK_0000427101-mRNA-1"/>
    </source>
</evidence>
<dbReference type="PROSITE" id="PS51013">
    <property type="entry name" value="PANNEXIN"/>
    <property type="match status" value="1"/>
</dbReference>
<name>A0A0R3W318_TAEAS</name>
<keyword evidence="11" id="KW-1185">Reference proteome</keyword>
<dbReference type="GO" id="GO:0005921">
    <property type="term" value="C:gap junction"/>
    <property type="evidence" value="ECO:0007669"/>
    <property type="project" value="UniProtKB-UniRule"/>
</dbReference>
<evidence type="ECO:0000256" key="3">
    <source>
        <dbReference type="ARBA" id="ARBA00022475"/>
    </source>
</evidence>
<evidence type="ECO:0000256" key="1">
    <source>
        <dbReference type="ARBA" id="ARBA00004651"/>
    </source>
</evidence>
<keyword evidence="6 9" id="KW-0406">Ion transport</keyword>
<dbReference type="Pfam" id="PF00876">
    <property type="entry name" value="Innexin"/>
    <property type="match status" value="1"/>
</dbReference>
<dbReference type="STRING" id="60517.A0A0R3W318"/>
<feature type="transmembrane region" description="Helical" evidence="9">
    <location>
        <begin position="29"/>
        <end position="46"/>
    </location>
</feature>